<sequence length="331" mass="37332">MGKNIVMLFDGTGNRIGDAERTNIVDLFRGLEQSERQIVYYDTGVGTASGARHPWIDTMVKTFRKAMGKGVRENARQAYSFLMDSYEEGDRVYLLGFSRGAYTARVFAGMVKKIGLLKPGNFQLVEPAANLYFRKAGKDEVEVFRRIATRKCDIHFVGVFDTVASMGFLFRMKFFQDRTLHPEIGCGVHAVSLDERRAKFLPNLWDIPDDQLGRRVDQVWFAGVHSDVGGWYRERGLSAVTLRWMLKHARKAGLIVGEVFLAEVDGRADAEGQQHESFKWYWRLLGGEASRSIPDGARVHDSVRVRRNTPGSGYDPPNLPVDSALVYVSDP</sequence>
<evidence type="ECO:0000259" key="1">
    <source>
        <dbReference type="Pfam" id="PF09994"/>
    </source>
</evidence>
<dbReference type="AlphaFoldDB" id="A0A8J7S122"/>
<evidence type="ECO:0000313" key="2">
    <source>
        <dbReference type="EMBL" id="MBP5856678.1"/>
    </source>
</evidence>
<evidence type="ECO:0000313" key="3">
    <source>
        <dbReference type="Proteomes" id="UP000672602"/>
    </source>
</evidence>
<dbReference type="InterPro" id="IPR029058">
    <property type="entry name" value="AB_hydrolase_fold"/>
</dbReference>
<proteinExistence type="predicted"/>
<dbReference type="EMBL" id="JAGMWN010000002">
    <property type="protein sequence ID" value="MBP5856678.1"/>
    <property type="molecule type" value="Genomic_DNA"/>
</dbReference>
<dbReference type="Pfam" id="PF09994">
    <property type="entry name" value="T6SS_Tle1-like_cat"/>
    <property type="match status" value="1"/>
</dbReference>
<dbReference type="Proteomes" id="UP000672602">
    <property type="component" value="Unassembled WGS sequence"/>
</dbReference>
<keyword evidence="3" id="KW-1185">Reference proteome</keyword>
<dbReference type="RefSeq" id="WP_210681238.1">
    <property type="nucleotide sequence ID" value="NZ_JAGMWN010000002.1"/>
</dbReference>
<comment type="caution">
    <text evidence="2">The sequence shown here is derived from an EMBL/GenBank/DDBJ whole genome shotgun (WGS) entry which is preliminary data.</text>
</comment>
<dbReference type="InterPro" id="IPR018712">
    <property type="entry name" value="Tle1-like_cat"/>
</dbReference>
<feature type="domain" description="T6SS Phospholipase effector Tle1-like catalytic" evidence="1">
    <location>
        <begin position="3"/>
        <end position="247"/>
    </location>
</feature>
<dbReference type="SUPFAM" id="SSF53474">
    <property type="entry name" value="alpha/beta-Hydrolases"/>
    <property type="match status" value="1"/>
</dbReference>
<name>A0A8J7S122_9PROT</name>
<reference evidence="2" key="1">
    <citation type="submission" date="2021-04" db="EMBL/GenBank/DDBJ databases">
        <authorList>
            <person name="Zhang D.-C."/>
        </authorList>
    </citation>
    <scope>NUCLEOTIDE SEQUENCE</scope>
    <source>
        <strain evidence="2">CGMCC 1.15697</strain>
    </source>
</reference>
<accession>A0A8J7S122</accession>
<dbReference type="PANTHER" id="PTHR33840:SF1">
    <property type="entry name" value="TLE1 PHOSPHOLIPASE DOMAIN-CONTAINING PROTEIN"/>
    <property type="match status" value="1"/>
</dbReference>
<dbReference type="PANTHER" id="PTHR33840">
    <property type="match status" value="1"/>
</dbReference>
<gene>
    <name evidence="2" type="ORF">KAJ83_06635</name>
</gene>
<protein>
    <submittedName>
        <fullName evidence="2">DUF2235 domain-containing protein</fullName>
    </submittedName>
</protein>
<organism evidence="2 3">
    <name type="scientific">Marivibrio halodurans</name>
    <dbReference type="NCBI Taxonomy" id="2039722"/>
    <lineage>
        <taxon>Bacteria</taxon>
        <taxon>Pseudomonadati</taxon>
        <taxon>Pseudomonadota</taxon>
        <taxon>Alphaproteobacteria</taxon>
        <taxon>Rhodospirillales</taxon>
        <taxon>Rhodospirillaceae</taxon>
        <taxon>Marivibrio</taxon>
    </lineage>
</organism>